<dbReference type="AlphaFoldDB" id="A0A162PM07"/>
<accession>A0A162PM07</accession>
<sequence length="277" mass="32113">MEAREKRIIENARDIIAYRIELQLDEIETIMRSFEQNIESPQKKRIVSTRLCMPSQPVDRERLEQAVKEQTHALLSICAARKLWFKYVAINESSSSKREKESIPLLCSTLMFKNKVNLAATSKAEDQAMKALDGVVNFHLKCGALYKAYEDDSRSPETISQAYQKSQSSIEIVFAIKFLHSLEEIGSACNLIYQYVKFMNNCNPIIPNRFQIELLSFNFTDKIYSLGIYTKFNWARLVPVSHGANYNDSKLYVKMDRVNHMYSVHKDSDLGNIYKYF</sequence>
<dbReference type="VEuPathDB" id="FungiDB:PHYBLDRAFT_167563"/>
<keyword evidence="2" id="KW-1185">Reference proteome</keyword>
<gene>
    <name evidence="1" type="ORF">PHYBLDRAFT_167563</name>
</gene>
<dbReference type="RefSeq" id="XP_018292177.1">
    <property type="nucleotide sequence ID" value="XM_018435670.1"/>
</dbReference>
<organism evidence="1 2">
    <name type="scientific">Phycomyces blakesleeanus (strain ATCC 8743b / DSM 1359 / FGSC 10004 / NBRC 33097 / NRRL 1555)</name>
    <dbReference type="NCBI Taxonomy" id="763407"/>
    <lineage>
        <taxon>Eukaryota</taxon>
        <taxon>Fungi</taxon>
        <taxon>Fungi incertae sedis</taxon>
        <taxon>Mucoromycota</taxon>
        <taxon>Mucoromycotina</taxon>
        <taxon>Mucoromycetes</taxon>
        <taxon>Mucorales</taxon>
        <taxon>Phycomycetaceae</taxon>
        <taxon>Phycomyces</taxon>
    </lineage>
</organism>
<dbReference type="Proteomes" id="UP000077315">
    <property type="component" value="Unassembled WGS sequence"/>
</dbReference>
<dbReference type="EMBL" id="KV440979">
    <property type="protein sequence ID" value="OAD74137.1"/>
    <property type="molecule type" value="Genomic_DNA"/>
</dbReference>
<evidence type="ECO:0000313" key="2">
    <source>
        <dbReference type="Proteomes" id="UP000077315"/>
    </source>
</evidence>
<reference evidence="2" key="1">
    <citation type="submission" date="2015-06" db="EMBL/GenBank/DDBJ databases">
        <title>Expansion of signal transduction pathways in fungi by whole-genome duplication.</title>
        <authorList>
            <consortium name="DOE Joint Genome Institute"/>
            <person name="Corrochano L.M."/>
            <person name="Kuo A."/>
            <person name="Marcet-Houben M."/>
            <person name="Polaino S."/>
            <person name="Salamov A."/>
            <person name="Villalobos J.M."/>
            <person name="Alvarez M.I."/>
            <person name="Avalos J."/>
            <person name="Benito E.P."/>
            <person name="Benoit I."/>
            <person name="Burger G."/>
            <person name="Camino L.P."/>
            <person name="Canovas D."/>
            <person name="Cerda-Olmedo E."/>
            <person name="Cheng J.-F."/>
            <person name="Dominguez A."/>
            <person name="Elias M."/>
            <person name="Eslava A.P."/>
            <person name="Glaser F."/>
            <person name="Grimwood J."/>
            <person name="Gutierrez G."/>
            <person name="Heitman J."/>
            <person name="Henrissat B."/>
            <person name="Iturriaga E.A."/>
            <person name="Lang B.F."/>
            <person name="Lavin J.L."/>
            <person name="Lee S."/>
            <person name="Li W."/>
            <person name="Lindquist E."/>
            <person name="Lopez-Garcia S."/>
            <person name="Luque E.M."/>
            <person name="Marcos A.T."/>
            <person name="Martin J."/>
            <person name="McCluskey K."/>
            <person name="Medina H.R."/>
            <person name="Miralles-Duran A."/>
            <person name="Miyazaki A."/>
            <person name="Munoz-Torres E."/>
            <person name="Oguiza J.A."/>
            <person name="Ohm R."/>
            <person name="Olmedo M."/>
            <person name="Orejas M."/>
            <person name="Ortiz-Castellanos L."/>
            <person name="Pisabarro A.G."/>
            <person name="Rodriguez-Romero J."/>
            <person name="Ruiz-Herrera J."/>
            <person name="Ruiz-Vazquez R."/>
            <person name="Sanz C."/>
            <person name="Schackwitz W."/>
            <person name="Schmutz J."/>
            <person name="Shahriari M."/>
            <person name="Shelest E."/>
            <person name="Silva-Franco F."/>
            <person name="Soanes D."/>
            <person name="Syed K."/>
            <person name="Tagua V.G."/>
            <person name="Talbot N.J."/>
            <person name="Thon M."/>
            <person name="De vries R.P."/>
            <person name="Wiebenga A."/>
            <person name="Yadav J.S."/>
            <person name="Braun E.L."/>
            <person name="Baker S."/>
            <person name="Garre V."/>
            <person name="Horwitz B."/>
            <person name="Torres-Martinez S."/>
            <person name="Idnurm A."/>
            <person name="Herrera-Estrella A."/>
            <person name="Gabaldon T."/>
            <person name="Grigoriev I.V."/>
        </authorList>
    </citation>
    <scope>NUCLEOTIDE SEQUENCE [LARGE SCALE GENOMIC DNA]</scope>
    <source>
        <strain evidence="2">NRRL 1555(-)</strain>
    </source>
</reference>
<dbReference type="GeneID" id="28996576"/>
<proteinExistence type="predicted"/>
<dbReference type="InParanoid" id="A0A162PM07"/>
<name>A0A162PM07_PHYB8</name>
<evidence type="ECO:0000313" key="1">
    <source>
        <dbReference type="EMBL" id="OAD74137.1"/>
    </source>
</evidence>
<protein>
    <submittedName>
        <fullName evidence="1">Uncharacterized protein</fullName>
    </submittedName>
</protein>